<dbReference type="Pfam" id="PF07508">
    <property type="entry name" value="Recombinase"/>
    <property type="match status" value="1"/>
</dbReference>
<dbReference type="SMART" id="SM00857">
    <property type="entry name" value="Resolvase"/>
    <property type="match status" value="1"/>
</dbReference>
<dbReference type="RefSeq" id="WP_204000836.1">
    <property type="nucleotide sequence ID" value="NZ_BOPG01000044.1"/>
</dbReference>
<gene>
    <name evidence="3" type="ORF">Vau01_066530</name>
</gene>
<comment type="caution">
    <text evidence="3">The sequence shown here is derived from an EMBL/GenBank/DDBJ whole genome shotgun (WGS) entry which is preliminary data.</text>
</comment>
<protein>
    <recommendedName>
        <fullName evidence="5">Site-specific DNA recombinase</fullName>
    </recommendedName>
</protein>
<dbReference type="Pfam" id="PF13408">
    <property type="entry name" value="Zn_ribbon_recom"/>
    <property type="match status" value="1"/>
</dbReference>
<dbReference type="PROSITE" id="PS51736">
    <property type="entry name" value="RECOMBINASES_3"/>
    <property type="match status" value="1"/>
</dbReference>
<dbReference type="InterPro" id="IPR050639">
    <property type="entry name" value="SSR_resolvase"/>
</dbReference>
<dbReference type="GO" id="GO:0003677">
    <property type="term" value="F:DNA binding"/>
    <property type="evidence" value="ECO:0007669"/>
    <property type="project" value="InterPro"/>
</dbReference>
<name>A0A8J3ZA44_9ACTN</name>
<evidence type="ECO:0000259" key="1">
    <source>
        <dbReference type="PROSITE" id="PS51736"/>
    </source>
</evidence>
<dbReference type="InterPro" id="IPR038109">
    <property type="entry name" value="DNA_bind_recomb_sf"/>
</dbReference>
<dbReference type="GO" id="GO:0000150">
    <property type="term" value="F:DNA strand exchange activity"/>
    <property type="evidence" value="ECO:0007669"/>
    <property type="project" value="InterPro"/>
</dbReference>
<dbReference type="AlphaFoldDB" id="A0A8J3ZA44"/>
<dbReference type="InterPro" id="IPR011109">
    <property type="entry name" value="DNA_bind_recombinase_dom"/>
</dbReference>
<dbReference type="PANTHER" id="PTHR30461">
    <property type="entry name" value="DNA-INVERTASE FROM LAMBDOID PROPHAGE"/>
    <property type="match status" value="1"/>
</dbReference>
<reference evidence="3" key="1">
    <citation type="submission" date="2021-01" db="EMBL/GenBank/DDBJ databases">
        <title>Whole genome shotgun sequence of Virgisporangium aurantiacum NBRC 16421.</title>
        <authorList>
            <person name="Komaki H."/>
            <person name="Tamura T."/>
        </authorList>
    </citation>
    <scope>NUCLEOTIDE SEQUENCE</scope>
    <source>
        <strain evidence="3">NBRC 16421</strain>
    </source>
</reference>
<dbReference type="SUPFAM" id="SSF53041">
    <property type="entry name" value="Resolvase-like"/>
    <property type="match status" value="1"/>
</dbReference>
<dbReference type="InterPro" id="IPR025827">
    <property type="entry name" value="Zn_ribbon_recom_dom"/>
</dbReference>
<dbReference type="Proteomes" id="UP000612585">
    <property type="component" value="Unassembled WGS sequence"/>
</dbReference>
<proteinExistence type="predicted"/>
<dbReference type="CDD" id="cd03768">
    <property type="entry name" value="SR_ResInv"/>
    <property type="match status" value="1"/>
</dbReference>
<sequence length="514" mass="57065">MARRTRTRAVARAAAGVGVDAELRVAIYLRRSTDDEHQPFSLDAQQTRLHAYINSQPGWRLVATFTDDASGATLDRPGLTDALTAAGAGAFDILLVHRVDRLTRRIRDLSYLVEQLDKVGVAFRSATETFETATPAGRMMVQMLAVFAEFERALIIERVVGGMERKAAKGKWTLGTTPYGYTIDPAEHTLLPREHEAAIVAKIFHLYTYRRLGTRAVAADLNRRGLHRRSGRPWSHKTVTDVLINRAYLGEVHFRTVVVERAHEPLIAPETFELADRILTDRGENPARKAAAATDYHLSGKITCPRCGHTYLGSNATGRHRIYRYYTCATRSRYGVQHCPAPRIDADHLDEQVLTALCAFYASHTDLLTEAIDAARVAYRAARTATEQELATVTGLLATKDAAVDKYLADFENDKLSGVAVSRRVDQLAEEIRRLRRRRGELLLRLDDDPGEPTRDQVDHVPAHLARIVRDADAPLRRVLCDTLIVGLHLNDDATATATFATPGDYDPAHAGPV</sequence>
<dbReference type="InterPro" id="IPR006119">
    <property type="entry name" value="Resolv_N"/>
</dbReference>
<dbReference type="InterPro" id="IPR036162">
    <property type="entry name" value="Resolvase-like_N_sf"/>
</dbReference>
<keyword evidence="4" id="KW-1185">Reference proteome</keyword>
<dbReference type="EMBL" id="BOPG01000044">
    <property type="protein sequence ID" value="GIJ59137.1"/>
    <property type="molecule type" value="Genomic_DNA"/>
</dbReference>
<dbReference type="PROSITE" id="PS51737">
    <property type="entry name" value="RECOMBINASE_DNA_BIND"/>
    <property type="match status" value="1"/>
</dbReference>
<evidence type="ECO:0000313" key="3">
    <source>
        <dbReference type="EMBL" id="GIJ59137.1"/>
    </source>
</evidence>
<dbReference type="Pfam" id="PF00239">
    <property type="entry name" value="Resolvase"/>
    <property type="match status" value="1"/>
</dbReference>
<evidence type="ECO:0000259" key="2">
    <source>
        <dbReference type="PROSITE" id="PS51737"/>
    </source>
</evidence>
<feature type="domain" description="Recombinase" evidence="2">
    <location>
        <begin position="178"/>
        <end position="285"/>
    </location>
</feature>
<dbReference type="Gene3D" id="3.90.1750.20">
    <property type="entry name" value="Putative Large Serine Recombinase, Chain B, Domain 2"/>
    <property type="match status" value="1"/>
</dbReference>
<feature type="domain" description="Resolvase/invertase-type recombinase catalytic" evidence="1">
    <location>
        <begin position="24"/>
        <end position="170"/>
    </location>
</feature>
<dbReference type="Gene3D" id="3.40.50.1390">
    <property type="entry name" value="Resolvase, N-terminal catalytic domain"/>
    <property type="match status" value="1"/>
</dbReference>
<organism evidence="3 4">
    <name type="scientific">Virgisporangium aurantiacum</name>
    <dbReference type="NCBI Taxonomy" id="175570"/>
    <lineage>
        <taxon>Bacteria</taxon>
        <taxon>Bacillati</taxon>
        <taxon>Actinomycetota</taxon>
        <taxon>Actinomycetes</taxon>
        <taxon>Micromonosporales</taxon>
        <taxon>Micromonosporaceae</taxon>
        <taxon>Virgisporangium</taxon>
    </lineage>
</organism>
<dbReference type="PANTHER" id="PTHR30461:SF23">
    <property type="entry name" value="DNA RECOMBINASE-RELATED"/>
    <property type="match status" value="1"/>
</dbReference>
<evidence type="ECO:0008006" key="5">
    <source>
        <dbReference type="Google" id="ProtNLM"/>
    </source>
</evidence>
<evidence type="ECO:0000313" key="4">
    <source>
        <dbReference type="Proteomes" id="UP000612585"/>
    </source>
</evidence>
<accession>A0A8J3ZA44</accession>